<evidence type="ECO:0000259" key="14">
    <source>
        <dbReference type="Pfam" id="PF01007"/>
    </source>
</evidence>
<dbReference type="Gene3D" id="2.60.40.1400">
    <property type="entry name" value="G protein-activated inward rectifier potassium channel 1"/>
    <property type="match status" value="1"/>
</dbReference>
<dbReference type="SUPFAM" id="SSF81296">
    <property type="entry name" value="E set domains"/>
    <property type="match status" value="1"/>
</dbReference>
<evidence type="ECO:0000313" key="17">
    <source>
        <dbReference type="RefSeq" id="XP_026748535.2"/>
    </source>
</evidence>
<dbReference type="PRINTS" id="PR01320">
    <property type="entry name" value="KIRCHANNEL"/>
</dbReference>
<dbReference type="GO" id="GO:0034765">
    <property type="term" value="P:regulation of monoatomic ion transmembrane transport"/>
    <property type="evidence" value="ECO:0007669"/>
    <property type="project" value="TreeGrafter"/>
</dbReference>
<dbReference type="SUPFAM" id="SSF81324">
    <property type="entry name" value="Voltage-gated potassium channels"/>
    <property type="match status" value="1"/>
</dbReference>
<organism evidence="16 17">
    <name type="scientific">Galleria mellonella</name>
    <name type="common">Greater wax moth</name>
    <dbReference type="NCBI Taxonomy" id="7137"/>
    <lineage>
        <taxon>Eukaryota</taxon>
        <taxon>Metazoa</taxon>
        <taxon>Ecdysozoa</taxon>
        <taxon>Arthropoda</taxon>
        <taxon>Hexapoda</taxon>
        <taxon>Insecta</taxon>
        <taxon>Pterygota</taxon>
        <taxon>Neoptera</taxon>
        <taxon>Endopterygota</taxon>
        <taxon>Lepidoptera</taxon>
        <taxon>Glossata</taxon>
        <taxon>Ditrysia</taxon>
        <taxon>Pyraloidea</taxon>
        <taxon>Pyralidae</taxon>
        <taxon>Galleriinae</taxon>
        <taxon>Galleria</taxon>
    </lineage>
</organism>
<evidence type="ECO:0000256" key="5">
    <source>
        <dbReference type="ARBA" id="ARBA00022882"/>
    </source>
</evidence>
<dbReference type="PANTHER" id="PTHR11767:SF115">
    <property type="entry name" value="INWARDLY RECTIFYING POTASSIUM CHANNEL 3, ISOFORM D"/>
    <property type="match status" value="1"/>
</dbReference>
<dbReference type="InterPro" id="IPR040445">
    <property type="entry name" value="Kir_TM"/>
</dbReference>
<dbReference type="PANTHER" id="PTHR11767">
    <property type="entry name" value="INWARD RECTIFIER POTASSIUM CHANNEL"/>
    <property type="match status" value="1"/>
</dbReference>
<evidence type="ECO:0000256" key="12">
    <source>
        <dbReference type="SAM" id="MobiDB-lite"/>
    </source>
</evidence>
<evidence type="ECO:0000256" key="7">
    <source>
        <dbReference type="ARBA" id="ARBA00022989"/>
    </source>
</evidence>
<dbReference type="InterPro" id="IPR016449">
    <property type="entry name" value="K_chnl_inward-rec_Kir"/>
</dbReference>
<evidence type="ECO:0000256" key="2">
    <source>
        <dbReference type="ARBA" id="ARBA00022448"/>
    </source>
</evidence>
<feature type="domain" description="Inward rectifier potassium channel C-terminal" evidence="15">
    <location>
        <begin position="416"/>
        <end position="582"/>
    </location>
</feature>
<dbReference type="Gene3D" id="1.10.287.70">
    <property type="match status" value="1"/>
</dbReference>
<comment type="subcellular location">
    <subcellularLocation>
        <location evidence="1 11">Membrane</location>
        <topology evidence="1 11">Multi-pass membrane protein</topology>
    </subcellularLocation>
</comment>
<feature type="region of interest" description="Disordered" evidence="12">
    <location>
        <begin position="45"/>
        <end position="65"/>
    </location>
</feature>
<dbReference type="GeneID" id="113509398"/>
<dbReference type="KEGG" id="gmw:113509398"/>
<dbReference type="InterPro" id="IPR014756">
    <property type="entry name" value="Ig_E-set"/>
</dbReference>
<dbReference type="Pfam" id="PF01007">
    <property type="entry name" value="IRK"/>
    <property type="match status" value="1"/>
</dbReference>
<keyword evidence="3 11" id="KW-0633">Potassium transport</keyword>
<keyword evidence="5 11" id="KW-0851">Voltage-gated channel</keyword>
<accession>A0A6J1WDX3</accession>
<feature type="transmembrane region" description="Helical" evidence="13">
    <location>
        <begin position="304"/>
        <end position="326"/>
    </location>
</feature>
<dbReference type="AlphaFoldDB" id="A0A6J1WDX3"/>
<evidence type="ECO:0000256" key="3">
    <source>
        <dbReference type="ARBA" id="ARBA00022538"/>
    </source>
</evidence>
<dbReference type="RefSeq" id="XP_026748535.2">
    <property type="nucleotide sequence ID" value="XM_026892734.3"/>
</dbReference>
<sequence>MDEDNDKNIEFEQLNLLYDECLGYLSKVNETVNGERVQLLNKYEAEEPDENQPVTVENEGGDNGIDYRHEIITDVIKEEPNSETSSNEEEIDYDCIVELKGESVVKVTNKLPRNKSDYEYIENNRREPLYATISKHNNQTISNDQTEIANDIDPGYETIKESNKHIYETKNEAVDRSKIHFKIENEISGSSTSLPGDVKSERLRRLSQQLPKIIITQSNSSLNKQANEVAFSQIKEVSKDKTKPTLNRKLKKPSPYRGYAADYPKRLVSKCGMENVALISNVPFERIRLLNDTFHTLINLRWRWIVIGTVVVHFAMWLLFAVFWYITALAHYDFEPNPPKRTCITGGNDFVTIFLASVEAQTTIGFGDRAIDEECPESIILFIIQLILGTGLSGVLTCVVYAKITRPEKLSRDGVGFSKKAVISMRDGQLCLMMRAWDLNYDHIISSEFTAHFINTYRTKEGETIRFYAQTLPIQQRQFLLWPVTLVHVINCESPLYGLSPDQIANNNYEITLSLKGASASMGTFTQSQTSYLPKELLWGHRFLPVVRYDNRKLKYVIDHSKLNSTEPVETPYCSARQLDSISQGKAEPDHRASSPSSFSDRISTFQLERTSSFKRKSNKS</sequence>
<protein>
    <submittedName>
        <fullName evidence="17">ATP-sensitive inward rectifier potassium channel 11-like isoform X1</fullName>
    </submittedName>
</protein>
<comment type="similarity">
    <text evidence="11">Belongs to the inward rectifier-type potassium channel (TC 1.A.2.1) family.</text>
</comment>
<dbReference type="Pfam" id="PF17655">
    <property type="entry name" value="IRK_C"/>
    <property type="match status" value="1"/>
</dbReference>
<evidence type="ECO:0000256" key="13">
    <source>
        <dbReference type="SAM" id="Phobius"/>
    </source>
</evidence>
<feature type="transmembrane region" description="Helical" evidence="13">
    <location>
        <begin position="379"/>
        <end position="402"/>
    </location>
</feature>
<evidence type="ECO:0000259" key="15">
    <source>
        <dbReference type="Pfam" id="PF17655"/>
    </source>
</evidence>
<keyword evidence="8 11" id="KW-0406">Ion transport</keyword>
<keyword evidence="6 11" id="KW-0630">Potassium</keyword>
<dbReference type="InParanoid" id="A0A6J1WDX3"/>
<evidence type="ECO:0000256" key="4">
    <source>
        <dbReference type="ARBA" id="ARBA00022692"/>
    </source>
</evidence>
<proteinExistence type="inferred from homology"/>
<evidence type="ECO:0000256" key="8">
    <source>
        <dbReference type="ARBA" id="ARBA00023065"/>
    </source>
</evidence>
<feature type="domain" description="Potassium channel inwardly rectifying transmembrane" evidence="14">
    <location>
        <begin position="268"/>
        <end position="407"/>
    </location>
</feature>
<dbReference type="InterPro" id="IPR013518">
    <property type="entry name" value="K_chnl_inward-rec_Kir_cyto"/>
</dbReference>
<keyword evidence="9 13" id="KW-0472">Membrane</keyword>
<keyword evidence="4 11" id="KW-0812">Transmembrane</keyword>
<evidence type="ECO:0000256" key="10">
    <source>
        <dbReference type="ARBA" id="ARBA00023303"/>
    </source>
</evidence>
<dbReference type="InterPro" id="IPR041647">
    <property type="entry name" value="IRK_C"/>
</dbReference>
<feature type="compositionally biased region" description="Polar residues" evidence="12">
    <location>
        <begin position="594"/>
        <end position="604"/>
    </location>
</feature>
<name>A0A6J1WDX3_GALME</name>
<keyword evidence="16" id="KW-1185">Reference proteome</keyword>
<dbReference type="GO" id="GO:0005242">
    <property type="term" value="F:inward rectifier potassium channel activity"/>
    <property type="evidence" value="ECO:0007669"/>
    <property type="project" value="InterPro"/>
</dbReference>
<reference evidence="17" key="1">
    <citation type="submission" date="2025-08" db="UniProtKB">
        <authorList>
            <consortium name="RefSeq"/>
        </authorList>
    </citation>
    <scope>IDENTIFICATION</scope>
    <source>
        <tissue evidence="17">Whole larvae</tissue>
    </source>
</reference>
<evidence type="ECO:0000256" key="9">
    <source>
        <dbReference type="ARBA" id="ARBA00023136"/>
    </source>
</evidence>
<gene>
    <name evidence="17" type="primary">LOC113509398</name>
</gene>
<evidence type="ECO:0000256" key="11">
    <source>
        <dbReference type="RuleBase" id="RU003822"/>
    </source>
</evidence>
<dbReference type="GO" id="GO:0005886">
    <property type="term" value="C:plasma membrane"/>
    <property type="evidence" value="ECO:0007669"/>
    <property type="project" value="TreeGrafter"/>
</dbReference>
<keyword evidence="10 11" id="KW-0407">Ion channel</keyword>
<evidence type="ECO:0000256" key="1">
    <source>
        <dbReference type="ARBA" id="ARBA00004141"/>
    </source>
</evidence>
<keyword evidence="7 13" id="KW-1133">Transmembrane helix</keyword>
<keyword evidence="2 11" id="KW-0813">Transport</keyword>
<dbReference type="GO" id="GO:0034702">
    <property type="term" value="C:monoatomic ion channel complex"/>
    <property type="evidence" value="ECO:0007669"/>
    <property type="project" value="UniProtKB-KW"/>
</dbReference>
<evidence type="ECO:0000313" key="16">
    <source>
        <dbReference type="Proteomes" id="UP001652740"/>
    </source>
</evidence>
<evidence type="ECO:0000256" key="6">
    <source>
        <dbReference type="ARBA" id="ARBA00022958"/>
    </source>
</evidence>
<dbReference type="Proteomes" id="UP001652740">
    <property type="component" value="Unplaced"/>
</dbReference>
<feature type="region of interest" description="Disordered" evidence="12">
    <location>
        <begin position="580"/>
        <end position="604"/>
    </location>
</feature>
<dbReference type="GO" id="GO:1990573">
    <property type="term" value="P:potassium ion import across plasma membrane"/>
    <property type="evidence" value="ECO:0007669"/>
    <property type="project" value="TreeGrafter"/>
</dbReference>